<evidence type="ECO:0000256" key="8">
    <source>
        <dbReference type="ARBA" id="ARBA00031344"/>
    </source>
</evidence>
<evidence type="ECO:0000256" key="5">
    <source>
        <dbReference type="ARBA" id="ARBA00022927"/>
    </source>
</evidence>
<dbReference type="InterPro" id="IPR009316">
    <property type="entry name" value="COG2"/>
</dbReference>
<dbReference type="EMBL" id="VIIS01000001">
    <property type="protein sequence ID" value="KAF0314783.1"/>
    <property type="molecule type" value="Genomic_DNA"/>
</dbReference>
<keyword evidence="12" id="KW-1185">Reference proteome</keyword>
<dbReference type="InterPro" id="IPR024603">
    <property type="entry name" value="COG_complex_COG2_C"/>
</dbReference>
<dbReference type="PANTHER" id="PTHR12961:SF0">
    <property type="entry name" value="CONSERVED OLIGOMERIC GOLGI COMPLEX SUBUNIT 2"/>
    <property type="match status" value="1"/>
</dbReference>
<evidence type="ECO:0000313" key="12">
    <source>
        <dbReference type="Proteomes" id="UP000440578"/>
    </source>
</evidence>
<comment type="caution">
    <text evidence="11">The sequence shown here is derived from an EMBL/GenBank/DDBJ whole genome shotgun (WGS) entry which is preliminary data.</text>
</comment>
<dbReference type="InterPro" id="IPR024602">
    <property type="entry name" value="COG_su2_N"/>
</dbReference>
<dbReference type="Pfam" id="PF12022">
    <property type="entry name" value="COG2_C"/>
    <property type="match status" value="1"/>
</dbReference>
<dbReference type="GO" id="GO:0006891">
    <property type="term" value="P:intra-Golgi vesicle-mediated transport"/>
    <property type="evidence" value="ECO:0007669"/>
    <property type="project" value="TreeGrafter"/>
</dbReference>
<evidence type="ECO:0000256" key="4">
    <source>
        <dbReference type="ARBA" id="ARBA00022448"/>
    </source>
</evidence>
<evidence type="ECO:0000256" key="2">
    <source>
        <dbReference type="ARBA" id="ARBA00007603"/>
    </source>
</evidence>
<dbReference type="AlphaFoldDB" id="A0A6A4X966"/>
<keyword evidence="6" id="KW-0333">Golgi apparatus</keyword>
<evidence type="ECO:0000259" key="10">
    <source>
        <dbReference type="Pfam" id="PF12022"/>
    </source>
</evidence>
<evidence type="ECO:0000313" key="11">
    <source>
        <dbReference type="EMBL" id="KAF0314783.1"/>
    </source>
</evidence>
<keyword evidence="5" id="KW-0653">Protein transport</keyword>
<sequence length="652" mass="72154">MKEIVGFESSQLCFNKEEFFKDEFSVDGFVLRYRQQAGLESLRTDLGMYLKVLRSSMIDLINRDYADFVNLSSNLSVRRSFDELLEQTGGRMARLHEVRAQKQYLRLLGSLPGYLDRLQALLASADDPESCDPDGDTLERAASEYNQLTYALGHCGEGAALVGRLRPRVDALAGRLQERLRAALLAGLERRDSERLTHVLRVFATLDQVSVAEALFRDRVVEPYMEEAISPAALRDSPRGLRGLYDNVLRFVSERAGLLVSVTRREHGTHTAPRYDFLVNAVWPCIVEKLEQQLPAIFAPGNPNTLYERYTASMEFVERFERACGTVSSVERLRAHEAYDIFMKKWNLPVYYQIRLQETGGALESALASGAAGPAVWLALQRCWSSGVFLRPLTHRFWQLSLQIVSRYATWLTDRLAAEERQSGEMSLEECVRHLAELAELERRLDSFLEETVLPALPGLPDEAVHSLRASLATGRARLAPLPARLRSLLTERLVAAAAEPMRAVLEIPRLYRRTNRDPPAAASAYVAAMVAPLRQFADTVCAGLDGPVTAGHLTGVATQLCTLYGDKVAQVLTSVQKMEESLRKLKKSRPGAAAAPAGGTDDDKIRRQLALDVAGLGGRLTALGLAADRLAEYRALLALVAAADGSQTDGP</sequence>
<dbReference type="GO" id="GO:0015031">
    <property type="term" value="P:protein transport"/>
    <property type="evidence" value="ECO:0007669"/>
    <property type="project" value="UniProtKB-KW"/>
</dbReference>
<organism evidence="11 12">
    <name type="scientific">Amphibalanus amphitrite</name>
    <name type="common">Striped barnacle</name>
    <name type="synonym">Balanus amphitrite</name>
    <dbReference type="NCBI Taxonomy" id="1232801"/>
    <lineage>
        <taxon>Eukaryota</taxon>
        <taxon>Metazoa</taxon>
        <taxon>Ecdysozoa</taxon>
        <taxon>Arthropoda</taxon>
        <taxon>Crustacea</taxon>
        <taxon>Multicrustacea</taxon>
        <taxon>Cirripedia</taxon>
        <taxon>Thoracica</taxon>
        <taxon>Thoracicalcarea</taxon>
        <taxon>Balanomorpha</taxon>
        <taxon>Balanoidea</taxon>
        <taxon>Balanidae</taxon>
        <taxon>Amphibalaninae</taxon>
        <taxon>Amphibalanus</taxon>
    </lineage>
</organism>
<evidence type="ECO:0000256" key="7">
    <source>
        <dbReference type="ARBA" id="ARBA00023136"/>
    </source>
</evidence>
<reference evidence="11 12" key="1">
    <citation type="submission" date="2019-07" db="EMBL/GenBank/DDBJ databases">
        <title>Draft genome assembly of a fouling barnacle, Amphibalanus amphitrite (Darwin, 1854): The first reference genome for Thecostraca.</title>
        <authorList>
            <person name="Kim W."/>
        </authorList>
    </citation>
    <scope>NUCLEOTIDE SEQUENCE [LARGE SCALE GENOMIC DNA]</scope>
    <source>
        <strain evidence="11">SNU_AA5</strain>
        <tissue evidence="11">Soma without cirri and trophi</tissue>
    </source>
</reference>
<dbReference type="GO" id="GO:0007030">
    <property type="term" value="P:Golgi organization"/>
    <property type="evidence" value="ECO:0007669"/>
    <property type="project" value="InterPro"/>
</dbReference>
<evidence type="ECO:0000256" key="6">
    <source>
        <dbReference type="ARBA" id="ARBA00023034"/>
    </source>
</evidence>
<dbReference type="GO" id="GO:0017119">
    <property type="term" value="C:Golgi transport complex"/>
    <property type="evidence" value="ECO:0007669"/>
    <property type="project" value="TreeGrafter"/>
</dbReference>
<keyword evidence="7" id="KW-0472">Membrane</keyword>
<dbReference type="Proteomes" id="UP000440578">
    <property type="component" value="Unassembled WGS sequence"/>
</dbReference>
<dbReference type="PANTHER" id="PTHR12961">
    <property type="entry name" value="CONSERVED OLIGOMERIC GOLGI COMPLEX COMPONENT 2"/>
    <property type="match status" value="1"/>
</dbReference>
<evidence type="ECO:0000256" key="1">
    <source>
        <dbReference type="ARBA" id="ARBA00004395"/>
    </source>
</evidence>
<gene>
    <name evidence="11" type="primary">COG2</name>
    <name evidence="11" type="ORF">FJT64_000049</name>
</gene>
<feature type="domain" description="Conserved oligomeric Golgi complex subunit 2 N-terminal" evidence="9">
    <location>
        <begin position="12"/>
        <end position="76"/>
    </location>
</feature>
<comment type="subcellular location">
    <subcellularLocation>
        <location evidence="1">Golgi apparatus membrane</location>
        <topology evidence="1">Peripheral membrane protein</topology>
    </subcellularLocation>
</comment>
<evidence type="ECO:0000256" key="3">
    <source>
        <dbReference type="ARBA" id="ARBA00020977"/>
    </source>
</evidence>
<feature type="domain" description="COG complex component COG2 C-terminal" evidence="10">
    <location>
        <begin position="344"/>
        <end position="614"/>
    </location>
</feature>
<evidence type="ECO:0000259" key="9">
    <source>
        <dbReference type="Pfam" id="PF06148"/>
    </source>
</evidence>
<dbReference type="OrthoDB" id="332281at2759"/>
<dbReference type="GO" id="GO:0000139">
    <property type="term" value="C:Golgi membrane"/>
    <property type="evidence" value="ECO:0007669"/>
    <property type="project" value="UniProtKB-SubCell"/>
</dbReference>
<proteinExistence type="inferred from homology"/>
<dbReference type="Pfam" id="PF06148">
    <property type="entry name" value="COG2_N"/>
    <property type="match status" value="1"/>
</dbReference>
<accession>A0A6A4X966</accession>
<name>A0A6A4X966_AMPAM</name>
<protein>
    <recommendedName>
        <fullName evidence="3">Conserved oligomeric Golgi complex subunit 2</fullName>
    </recommendedName>
    <alternativeName>
        <fullName evidence="8">Component of oligomeric Golgi complex 2</fullName>
    </alternativeName>
</protein>
<keyword evidence="4" id="KW-0813">Transport</keyword>
<comment type="similarity">
    <text evidence="2">Belongs to the COG2 family.</text>
</comment>